<reference evidence="3 4" key="1">
    <citation type="submission" date="2018-09" db="EMBL/GenBank/DDBJ databases">
        <title>A high-quality reference genome of wild soybean provides a powerful tool to mine soybean genomes.</title>
        <authorList>
            <person name="Xie M."/>
            <person name="Chung C.Y.L."/>
            <person name="Li M.-W."/>
            <person name="Wong F.-L."/>
            <person name="Chan T.-F."/>
            <person name="Lam H.-M."/>
        </authorList>
    </citation>
    <scope>NUCLEOTIDE SEQUENCE [LARGE SCALE GENOMIC DNA]</scope>
    <source>
        <strain evidence="4">cv. W05</strain>
        <tissue evidence="3">Hypocotyl of etiolated seedlings</tissue>
    </source>
</reference>
<dbReference type="InterPro" id="IPR036908">
    <property type="entry name" value="RlpA-like_sf"/>
</dbReference>
<accession>A0A445HT22</accession>
<organism evidence="3 4">
    <name type="scientific">Glycine soja</name>
    <name type="common">Wild soybean</name>
    <dbReference type="NCBI Taxonomy" id="3848"/>
    <lineage>
        <taxon>Eukaryota</taxon>
        <taxon>Viridiplantae</taxon>
        <taxon>Streptophyta</taxon>
        <taxon>Embryophyta</taxon>
        <taxon>Tracheophyta</taxon>
        <taxon>Spermatophyta</taxon>
        <taxon>Magnoliopsida</taxon>
        <taxon>eudicotyledons</taxon>
        <taxon>Gunneridae</taxon>
        <taxon>Pentapetalae</taxon>
        <taxon>rosids</taxon>
        <taxon>fabids</taxon>
        <taxon>Fabales</taxon>
        <taxon>Fabaceae</taxon>
        <taxon>Papilionoideae</taxon>
        <taxon>50 kb inversion clade</taxon>
        <taxon>NPAAA clade</taxon>
        <taxon>indigoferoid/millettioid clade</taxon>
        <taxon>Phaseoleae</taxon>
        <taxon>Glycine</taxon>
        <taxon>Glycine subgen. Soja</taxon>
    </lineage>
</organism>
<dbReference type="InterPro" id="IPR009009">
    <property type="entry name" value="RlpA-like_DPBB"/>
</dbReference>
<proteinExistence type="predicted"/>
<dbReference type="CDD" id="cd22275">
    <property type="entry name" value="DPBB_EXPB_N"/>
    <property type="match status" value="1"/>
</dbReference>
<dbReference type="InterPro" id="IPR007112">
    <property type="entry name" value="Expansin/allergen_DPBB_dom"/>
</dbReference>
<dbReference type="Proteomes" id="UP000289340">
    <property type="component" value="Chromosome 12"/>
</dbReference>
<keyword evidence="1" id="KW-0732">Signal</keyword>
<sequence length="202" mass="21820">MQCHRVSAVLFLSLCFRIALVYAQGEPHLTALDQHWFPGTATWYGDPEGDGSTGGACGYGTLVDVKPLKARVGAVGSVLFKKGEGCGACYKVKCLDHSICSKRAVTVIITDECPGCPSDRTHFDLSGSAFGRMAVVGENGQLVKSQSFTAEHRASMLAKTLPSMSMKVPLLFGYPFWWSLKMEMGTLAPCIYKKQGRVSGSR</sequence>
<evidence type="ECO:0000256" key="1">
    <source>
        <dbReference type="SAM" id="SignalP"/>
    </source>
</evidence>
<gene>
    <name evidence="3" type="ORF">D0Y65_034987</name>
</gene>
<dbReference type="Gene3D" id="2.40.40.10">
    <property type="entry name" value="RlpA-like domain"/>
    <property type="match status" value="1"/>
</dbReference>
<keyword evidence="4" id="KW-1185">Reference proteome</keyword>
<dbReference type="SMART" id="SM00837">
    <property type="entry name" value="DPBB_1"/>
    <property type="match status" value="1"/>
</dbReference>
<dbReference type="EMBL" id="QZWG01000012">
    <property type="protein sequence ID" value="RZB76827.1"/>
    <property type="molecule type" value="Genomic_DNA"/>
</dbReference>
<feature type="chain" id="PRO_5019035926" evidence="1">
    <location>
        <begin position="24"/>
        <end position="202"/>
    </location>
</feature>
<evidence type="ECO:0000313" key="3">
    <source>
        <dbReference type="EMBL" id="RZB76827.1"/>
    </source>
</evidence>
<dbReference type="SUPFAM" id="SSF50685">
    <property type="entry name" value="Barwin-like endoglucanases"/>
    <property type="match status" value="1"/>
</dbReference>
<feature type="signal peptide" evidence="1">
    <location>
        <begin position="1"/>
        <end position="23"/>
    </location>
</feature>
<dbReference type="InterPro" id="IPR007118">
    <property type="entry name" value="Expan_Lol_pI"/>
</dbReference>
<evidence type="ECO:0000313" key="4">
    <source>
        <dbReference type="Proteomes" id="UP000289340"/>
    </source>
</evidence>
<dbReference type="GO" id="GO:0009506">
    <property type="term" value="C:plasmodesma"/>
    <property type="evidence" value="ECO:0007669"/>
    <property type="project" value="TreeGrafter"/>
</dbReference>
<evidence type="ECO:0000259" key="2">
    <source>
        <dbReference type="PROSITE" id="PS50842"/>
    </source>
</evidence>
<dbReference type="Pfam" id="PF03330">
    <property type="entry name" value="DPBB_1"/>
    <property type="match status" value="1"/>
</dbReference>
<feature type="domain" description="Expansin-like EG45" evidence="2">
    <location>
        <begin position="54"/>
        <end position="153"/>
    </location>
</feature>
<dbReference type="GO" id="GO:0006949">
    <property type="term" value="P:syncytium formation"/>
    <property type="evidence" value="ECO:0007669"/>
    <property type="project" value="TreeGrafter"/>
</dbReference>
<dbReference type="PANTHER" id="PTHR31692:SF5">
    <property type="entry name" value="EXPANSIN-B3"/>
    <property type="match status" value="1"/>
</dbReference>
<dbReference type="GO" id="GO:0005576">
    <property type="term" value="C:extracellular region"/>
    <property type="evidence" value="ECO:0007669"/>
    <property type="project" value="InterPro"/>
</dbReference>
<dbReference type="PRINTS" id="PR01225">
    <property type="entry name" value="EXPANSNFAMLY"/>
</dbReference>
<protein>
    <submittedName>
        <fullName evidence="3">Expansin-B3 isoform A</fullName>
    </submittedName>
</protein>
<comment type="caution">
    <text evidence="3">The sequence shown here is derived from an EMBL/GenBank/DDBJ whole genome shotgun (WGS) entry which is preliminary data.</text>
</comment>
<name>A0A445HT22_GLYSO</name>
<dbReference type="PROSITE" id="PS50842">
    <property type="entry name" value="EXPANSIN_EG45"/>
    <property type="match status" value="1"/>
</dbReference>
<dbReference type="AlphaFoldDB" id="A0A445HT22"/>
<dbReference type="PANTHER" id="PTHR31692">
    <property type="entry name" value="EXPANSIN-B3"/>
    <property type="match status" value="1"/>
</dbReference>